<dbReference type="Proteomes" id="UP000886845">
    <property type="component" value="Unassembled WGS sequence"/>
</dbReference>
<sequence length="640" mass="71990">MTDWAKILNPEQLAAVTAGEGPTLVLAAAGTGKTRTLTHRVAWLLEQGEAPEGILLLTFTNRAAREMMERAQALAGPAIATLWSGTFHHVCHRILRREAPLLGYRRDFTILDRADALSLLNRGLKELVKDTKHFPKKEVIASLIGKAANTQADLKALMEGTLFEDPVDPAQLFAVAERYAEAKRENNALDFDDLLTLTLRLFREHPQVADFYAARFRHVLVDEYQDTNTIQAQLVDLLAARHRNLMAVGDDFQCIYSWRGADFRNIMDFPKRWPGCRIVKLERNYRSAPEILAVANATIAGNPEQFQKTLLPTRPPSGRKPLVAFLYDAAEQNQMVIRHVQRALQSGYRPQDIAILYRAHYHVMELELDLRRLRVPYTLTSGQGVFESQHAKDVVAYLRLCAGTVDAFAFARCMALLPGVGPKTVDRIWQRMGGFFDPADETARLKLLTLIPKKAQDDWRVIDGLLGDFRRDGLDTRGGVAVRRFLDAWYGAYLRRTYDNAEDRAQDVAALASQIADGRPVEDFLSEVALMSNVDAEASDPDRPGIRLSTVHQAKGLEWPVVILIWCNEDLFPSAKAIMEDQAPEERRLFYVALTRAKDDLLICVPSHRRPPGGGTVALFPSRFVKQLPPDLVSKRYGLY</sequence>
<dbReference type="Pfam" id="PF00580">
    <property type="entry name" value="UvrD-helicase"/>
    <property type="match status" value="1"/>
</dbReference>
<dbReference type="EMBL" id="DVOR01000067">
    <property type="protein sequence ID" value="HIV08901.1"/>
    <property type="molecule type" value="Genomic_DNA"/>
</dbReference>
<keyword evidence="4 10" id="KW-0347">Helicase</keyword>
<evidence type="ECO:0000313" key="14">
    <source>
        <dbReference type="Proteomes" id="UP000886845"/>
    </source>
</evidence>
<dbReference type="GO" id="GO:0005524">
    <property type="term" value="F:ATP binding"/>
    <property type="evidence" value="ECO:0007669"/>
    <property type="project" value="UniProtKB-UniRule"/>
</dbReference>
<dbReference type="InterPro" id="IPR014017">
    <property type="entry name" value="DNA_helicase_UvrD-like_C"/>
</dbReference>
<evidence type="ECO:0000256" key="7">
    <source>
        <dbReference type="ARBA" id="ARBA00034617"/>
    </source>
</evidence>
<keyword evidence="5 10" id="KW-0067">ATP-binding</keyword>
<dbReference type="InterPro" id="IPR014016">
    <property type="entry name" value="UvrD-like_ATP-bd"/>
</dbReference>
<dbReference type="GO" id="GO:0016787">
    <property type="term" value="F:hydrolase activity"/>
    <property type="evidence" value="ECO:0007669"/>
    <property type="project" value="UniProtKB-UniRule"/>
</dbReference>
<dbReference type="GO" id="GO:0003677">
    <property type="term" value="F:DNA binding"/>
    <property type="evidence" value="ECO:0007669"/>
    <property type="project" value="InterPro"/>
</dbReference>
<dbReference type="SUPFAM" id="SSF52540">
    <property type="entry name" value="P-loop containing nucleoside triphosphate hydrolases"/>
    <property type="match status" value="1"/>
</dbReference>
<evidence type="ECO:0000256" key="2">
    <source>
        <dbReference type="ARBA" id="ARBA00022741"/>
    </source>
</evidence>
<comment type="similarity">
    <text evidence="1">Belongs to the helicase family. UvrD subfamily.</text>
</comment>
<feature type="domain" description="UvrD-like helicase ATP-binding" evidence="11">
    <location>
        <begin position="6"/>
        <end position="288"/>
    </location>
</feature>
<dbReference type="InterPro" id="IPR013986">
    <property type="entry name" value="DExx_box_DNA_helicase_dom_sf"/>
</dbReference>
<dbReference type="InterPro" id="IPR000212">
    <property type="entry name" value="DNA_helicase_UvrD/REP"/>
</dbReference>
<evidence type="ECO:0000256" key="9">
    <source>
        <dbReference type="ARBA" id="ARBA00048988"/>
    </source>
</evidence>
<dbReference type="GO" id="GO:0000725">
    <property type="term" value="P:recombinational repair"/>
    <property type="evidence" value="ECO:0007669"/>
    <property type="project" value="TreeGrafter"/>
</dbReference>
<feature type="domain" description="UvrD-like helicase C-terminal" evidence="12">
    <location>
        <begin position="289"/>
        <end position="556"/>
    </location>
</feature>
<evidence type="ECO:0000256" key="5">
    <source>
        <dbReference type="ARBA" id="ARBA00022840"/>
    </source>
</evidence>
<evidence type="ECO:0000256" key="3">
    <source>
        <dbReference type="ARBA" id="ARBA00022801"/>
    </source>
</evidence>
<reference evidence="13" key="1">
    <citation type="submission" date="2020-10" db="EMBL/GenBank/DDBJ databases">
        <authorList>
            <person name="Gilroy R."/>
        </authorList>
    </citation>
    <scope>NUCLEOTIDE SEQUENCE</scope>
    <source>
        <strain evidence="13">35461</strain>
    </source>
</reference>
<dbReference type="GO" id="GO:0005829">
    <property type="term" value="C:cytosol"/>
    <property type="evidence" value="ECO:0007669"/>
    <property type="project" value="TreeGrafter"/>
</dbReference>
<accession>A0A9D1NMM8</accession>
<evidence type="ECO:0000259" key="12">
    <source>
        <dbReference type="PROSITE" id="PS51217"/>
    </source>
</evidence>
<comment type="caution">
    <text evidence="13">The sequence shown here is derived from an EMBL/GenBank/DDBJ whole genome shotgun (WGS) entry which is preliminary data.</text>
</comment>
<dbReference type="GO" id="GO:0043138">
    <property type="term" value="F:3'-5' DNA helicase activity"/>
    <property type="evidence" value="ECO:0007669"/>
    <property type="project" value="UniProtKB-EC"/>
</dbReference>
<keyword evidence="2 10" id="KW-0547">Nucleotide-binding</keyword>
<dbReference type="CDD" id="cd18807">
    <property type="entry name" value="SF1_C_UvrD"/>
    <property type="match status" value="1"/>
</dbReference>
<dbReference type="Gene3D" id="1.10.486.10">
    <property type="entry name" value="PCRA, domain 4"/>
    <property type="match status" value="1"/>
</dbReference>
<dbReference type="EC" id="5.6.2.4" evidence="8"/>
<keyword evidence="3 10" id="KW-0378">Hydrolase</keyword>
<dbReference type="Gene3D" id="1.10.10.160">
    <property type="match status" value="1"/>
</dbReference>
<evidence type="ECO:0000256" key="8">
    <source>
        <dbReference type="ARBA" id="ARBA00034808"/>
    </source>
</evidence>
<comment type="catalytic activity">
    <reaction evidence="9">
        <text>ATP + H2O = ADP + phosphate + H(+)</text>
        <dbReference type="Rhea" id="RHEA:13065"/>
        <dbReference type="ChEBI" id="CHEBI:15377"/>
        <dbReference type="ChEBI" id="CHEBI:15378"/>
        <dbReference type="ChEBI" id="CHEBI:30616"/>
        <dbReference type="ChEBI" id="CHEBI:43474"/>
        <dbReference type="ChEBI" id="CHEBI:456216"/>
        <dbReference type="EC" id="5.6.2.4"/>
    </reaction>
</comment>
<dbReference type="InterPro" id="IPR027417">
    <property type="entry name" value="P-loop_NTPase"/>
</dbReference>
<proteinExistence type="inferred from homology"/>
<reference evidence="13" key="2">
    <citation type="journal article" date="2021" name="PeerJ">
        <title>Extensive microbial diversity within the chicken gut microbiome revealed by metagenomics and culture.</title>
        <authorList>
            <person name="Gilroy R."/>
            <person name="Ravi A."/>
            <person name="Getino M."/>
            <person name="Pursley I."/>
            <person name="Horton D.L."/>
            <person name="Alikhan N.F."/>
            <person name="Baker D."/>
            <person name="Gharbi K."/>
            <person name="Hall N."/>
            <person name="Watson M."/>
            <person name="Adriaenssens E.M."/>
            <person name="Foster-Nyarko E."/>
            <person name="Jarju S."/>
            <person name="Secka A."/>
            <person name="Antonio M."/>
            <person name="Oren A."/>
            <person name="Chaudhuri R.R."/>
            <person name="La Ragione R."/>
            <person name="Hildebrand F."/>
            <person name="Pallen M.J."/>
        </authorList>
    </citation>
    <scope>NUCLEOTIDE SEQUENCE</scope>
    <source>
        <strain evidence="13">35461</strain>
    </source>
</reference>
<keyword evidence="6" id="KW-0413">Isomerase</keyword>
<dbReference type="CDD" id="cd17932">
    <property type="entry name" value="DEXQc_UvrD"/>
    <property type="match status" value="1"/>
</dbReference>
<evidence type="ECO:0000256" key="4">
    <source>
        <dbReference type="ARBA" id="ARBA00022806"/>
    </source>
</evidence>
<evidence type="ECO:0000259" key="11">
    <source>
        <dbReference type="PROSITE" id="PS51198"/>
    </source>
</evidence>
<dbReference type="AlphaFoldDB" id="A0A9D1NMM8"/>
<dbReference type="PANTHER" id="PTHR11070:SF3">
    <property type="entry name" value="DNA 3'-5' HELICASE"/>
    <property type="match status" value="1"/>
</dbReference>
<gene>
    <name evidence="13" type="ORF">IAC79_02140</name>
</gene>
<protein>
    <recommendedName>
        <fullName evidence="8">DNA 3'-5' helicase</fullName>
        <ecNumber evidence="8">5.6.2.4</ecNumber>
    </recommendedName>
</protein>
<comment type="catalytic activity">
    <reaction evidence="7">
        <text>Couples ATP hydrolysis with the unwinding of duplex DNA by translocating in the 3'-5' direction.</text>
        <dbReference type="EC" id="5.6.2.4"/>
    </reaction>
</comment>
<dbReference type="PROSITE" id="PS51217">
    <property type="entry name" value="UVRD_HELICASE_CTER"/>
    <property type="match status" value="1"/>
</dbReference>
<organism evidence="13 14">
    <name type="scientific">Candidatus Spyradenecus faecavium</name>
    <dbReference type="NCBI Taxonomy" id="2840947"/>
    <lineage>
        <taxon>Bacteria</taxon>
        <taxon>Pseudomonadati</taxon>
        <taxon>Lentisphaerota</taxon>
        <taxon>Lentisphaeria</taxon>
        <taxon>Lentisphaerales</taxon>
        <taxon>Lentisphaeraceae</taxon>
        <taxon>Lentisphaeraceae incertae sedis</taxon>
        <taxon>Candidatus Spyradenecus</taxon>
    </lineage>
</organism>
<dbReference type="PROSITE" id="PS51198">
    <property type="entry name" value="UVRD_HELICASE_ATP_BIND"/>
    <property type="match status" value="1"/>
</dbReference>
<dbReference type="Gene3D" id="3.40.50.300">
    <property type="entry name" value="P-loop containing nucleotide triphosphate hydrolases"/>
    <property type="match status" value="2"/>
</dbReference>
<dbReference type="Pfam" id="PF13361">
    <property type="entry name" value="UvrD_C"/>
    <property type="match status" value="2"/>
</dbReference>
<dbReference type="PANTHER" id="PTHR11070">
    <property type="entry name" value="UVRD / RECB / PCRA DNA HELICASE FAMILY MEMBER"/>
    <property type="match status" value="1"/>
</dbReference>
<name>A0A9D1NMM8_9BACT</name>
<evidence type="ECO:0000313" key="13">
    <source>
        <dbReference type="EMBL" id="HIV08901.1"/>
    </source>
</evidence>
<feature type="binding site" evidence="10">
    <location>
        <begin position="27"/>
        <end position="34"/>
    </location>
    <ligand>
        <name>ATP</name>
        <dbReference type="ChEBI" id="CHEBI:30616"/>
    </ligand>
</feature>
<evidence type="ECO:0000256" key="6">
    <source>
        <dbReference type="ARBA" id="ARBA00023235"/>
    </source>
</evidence>
<evidence type="ECO:0000256" key="1">
    <source>
        <dbReference type="ARBA" id="ARBA00009922"/>
    </source>
</evidence>
<evidence type="ECO:0000256" key="10">
    <source>
        <dbReference type="PROSITE-ProRule" id="PRU00560"/>
    </source>
</evidence>